<sequence>MDDKTIAMNNEVVRIGAEHMLQQLRSEGLHYRMWVSGSERGSTIHLRIPHLTADMEARILNVLRGQGVALDIADAPAP</sequence>
<dbReference type="AlphaFoldDB" id="A0A6L3T1Z8"/>
<keyword evidence="2" id="KW-1185">Reference proteome</keyword>
<evidence type="ECO:0000313" key="2">
    <source>
        <dbReference type="Proteomes" id="UP000474159"/>
    </source>
</evidence>
<accession>A0A6L3T1Z8</accession>
<proteinExistence type="predicted"/>
<gene>
    <name evidence="1" type="ORF">F6X53_05865</name>
</gene>
<protein>
    <submittedName>
        <fullName evidence="1">Uncharacterized protein</fullName>
    </submittedName>
</protein>
<dbReference type="Proteomes" id="UP000474159">
    <property type="component" value="Unassembled WGS sequence"/>
</dbReference>
<organism evidence="1 2">
    <name type="scientific">Methylobacterium soli</name>
    <dbReference type="NCBI Taxonomy" id="553447"/>
    <lineage>
        <taxon>Bacteria</taxon>
        <taxon>Pseudomonadati</taxon>
        <taxon>Pseudomonadota</taxon>
        <taxon>Alphaproteobacteria</taxon>
        <taxon>Hyphomicrobiales</taxon>
        <taxon>Methylobacteriaceae</taxon>
        <taxon>Methylobacterium</taxon>
    </lineage>
</organism>
<reference evidence="1 2" key="1">
    <citation type="submission" date="2019-09" db="EMBL/GenBank/DDBJ databases">
        <title>YIM 48816 draft genome.</title>
        <authorList>
            <person name="Jiang L."/>
        </authorList>
    </citation>
    <scope>NUCLEOTIDE SEQUENCE [LARGE SCALE GENOMIC DNA]</scope>
    <source>
        <strain evidence="1 2">YIM 48816</strain>
    </source>
</reference>
<comment type="caution">
    <text evidence="1">The sequence shown here is derived from an EMBL/GenBank/DDBJ whole genome shotgun (WGS) entry which is preliminary data.</text>
</comment>
<evidence type="ECO:0000313" key="1">
    <source>
        <dbReference type="EMBL" id="KAB1080698.1"/>
    </source>
</evidence>
<name>A0A6L3T1Z8_9HYPH</name>
<dbReference type="OrthoDB" id="7998542at2"/>
<dbReference type="RefSeq" id="WP_150998113.1">
    <property type="nucleotide sequence ID" value="NZ_BPQY01000119.1"/>
</dbReference>
<dbReference type="EMBL" id="VZZK01000004">
    <property type="protein sequence ID" value="KAB1080698.1"/>
    <property type="molecule type" value="Genomic_DNA"/>
</dbReference>